<dbReference type="KEGG" id="agl:PYTT_1956"/>
<feature type="region of interest" description="Disordered" evidence="1">
    <location>
        <begin position="54"/>
        <end position="84"/>
    </location>
</feature>
<keyword evidence="7" id="KW-1185">Reference proteome</keyword>
<dbReference type="STRING" id="1679444.PYTT_1956"/>
<dbReference type="PANTHER" id="PTHR31084">
    <property type="entry name" value="ALPHA-L-FUCOSIDASE 2"/>
    <property type="match status" value="1"/>
</dbReference>
<sequence length="816" mass="89497">MKRTLFILSLLAASGLSYAAAQSQASSRSASGTSREYRIWSDTPAVTRLFDNQKEEGRTSNQYDGIWEPSSADGGTPTWNAAKGNPAQLWESEGYPIGNGRMGAMVFNGSGRDRYALNEISLWSGGENLGTTNRNGDKKYNGYNANTGGDGFGCYQPFGDFIVDFGAPVKQEGFDRALSLNEAEVTSKGTRKGVTVSSESFVSAPDQVMVFSYKADQPGKLDAKFTFVGQQDGVQVSASGNTVTLKGTLKNGMQFEGQAVVLNSKGTLTANNGVLELKGGDSCVVLVALGTDYVMDYSKHWKGAAPSGKIAKQLAAAKKKSLAELRAAHRKDFSKYFDRVTLNLGTTDAAVAGLPTPKRLDAYKKNQNDPQLEETMFQLGRYLLISSSRPGSLPANLQGLWNGMVSPPWASDYHSNINMQMAYWGAEPTNLPECHLPMMDLLVATEEPNRIATQEYVKATQPDHQGKVRGWTLYTSHNPFGGNGWQVNIPASAWYALHMWEHYNFTQDKAYLKKVYPMMKEICEFWEDHLKELGAGGKGLKTDGKEVDVTKFPELADIKAGTLVAPHGWSPEHGPREDGVAHDQQLIWELFTNTIAAAKTLGVDDAWAKQLAAKRDRLAGPKIGKEGNLMEWMIDRIPRTQHRHTSHLFAVYPGNMINPVKTPELSEAASKSLEWRGTTGDSRRSWTWPWRTALWARFHNGDKAHEMVSGLLQHNTLPNLLTTHAPMQLDGNFGIPGGISEMLLQSHSGQIELLPAPAKAWASGSVKGLKARGNVTVDFTWKDGKVTDYKLTSPTGKKVKLVVNGQTKDVTPQKQK</sequence>
<dbReference type="InterPro" id="IPR008928">
    <property type="entry name" value="6-hairpin_glycosidase_sf"/>
</dbReference>
<dbReference type="InterPro" id="IPR016518">
    <property type="entry name" value="Alpha-L-fucosidase"/>
</dbReference>
<organism evidence="6 7">
    <name type="scientific">Akkermansia glycaniphila</name>
    <dbReference type="NCBI Taxonomy" id="1679444"/>
    <lineage>
        <taxon>Bacteria</taxon>
        <taxon>Pseudomonadati</taxon>
        <taxon>Verrucomicrobiota</taxon>
        <taxon>Verrucomicrobiia</taxon>
        <taxon>Verrucomicrobiales</taxon>
        <taxon>Akkermansiaceae</taxon>
        <taxon>Akkermansia</taxon>
    </lineage>
</organism>
<name>A0A1H6M010_9BACT</name>
<evidence type="ECO:0000256" key="1">
    <source>
        <dbReference type="SAM" id="MobiDB-lite"/>
    </source>
</evidence>
<keyword evidence="6" id="KW-0378">Hydrolase</keyword>
<feature type="domain" description="Alpha fucosidase A-like C-terminal" evidence="4">
    <location>
        <begin position="745"/>
        <end position="808"/>
    </location>
</feature>
<evidence type="ECO:0000259" key="5">
    <source>
        <dbReference type="Pfam" id="PF22124"/>
    </source>
</evidence>
<keyword evidence="2" id="KW-0732">Signal</keyword>
<dbReference type="Pfam" id="PF21307">
    <property type="entry name" value="Glyco_hydro_95_C"/>
    <property type="match status" value="1"/>
</dbReference>
<evidence type="ECO:0000259" key="3">
    <source>
        <dbReference type="Pfam" id="PF14498"/>
    </source>
</evidence>
<feature type="signal peptide" evidence="2">
    <location>
        <begin position="1"/>
        <end position="19"/>
    </location>
</feature>
<evidence type="ECO:0000259" key="4">
    <source>
        <dbReference type="Pfam" id="PF21307"/>
    </source>
</evidence>
<reference evidence="7" key="1">
    <citation type="submission" date="2016-09" db="EMBL/GenBank/DDBJ databases">
        <authorList>
            <person name="Koehorst J."/>
        </authorList>
    </citation>
    <scope>NUCLEOTIDE SEQUENCE [LARGE SCALE GENOMIC DNA]</scope>
</reference>
<dbReference type="InterPro" id="IPR027414">
    <property type="entry name" value="GH95_N_dom"/>
</dbReference>
<evidence type="ECO:0000313" key="6">
    <source>
        <dbReference type="EMBL" id="SEH94499.1"/>
    </source>
</evidence>
<accession>A0A1H6M010</accession>
<dbReference type="InterPro" id="IPR012341">
    <property type="entry name" value="6hp_glycosidase-like_sf"/>
</dbReference>
<feature type="domain" description="Glycosyl hydrolase family 95 N-terminal" evidence="3">
    <location>
        <begin position="85"/>
        <end position="295"/>
    </location>
</feature>
<feature type="domain" description="Glycosyl hydrolase family 95 catalytic" evidence="5">
    <location>
        <begin position="322"/>
        <end position="743"/>
    </location>
</feature>
<dbReference type="Pfam" id="PF14498">
    <property type="entry name" value="Glyco_hyd_65N_2"/>
    <property type="match status" value="1"/>
</dbReference>
<feature type="chain" id="PRO_5009604562" evidence="2">
    <location>
        <begin position="20"/>
        <end position="816"/>
    </location>
</feature>
<dbReference type="Proteomes" id="UP000176204">
    <property type="component" value="Chromosome I"/>
</dbReference>
<evidence type="ECO:0000313" key="7">
    <source>
        <dbReference type="Proteomes" id="UP000176204"/>
    </source>
</evidence>
<dbReference type="GO" id="GO:0004560">
    <property type="term" value="F:alpha-L-fucosidase activity"/>
    <property type="evidence" value="ECO:0007669"/>
    <property type="project" value="InterPro"/>
</dbReference>
<dbReference type="GO" id="GO:0005975">
    <property type="term" value="P:carbohydrate metabolic process"/>
    <property type="evidence" value="ECO:0007669"/>
    <property type="project" value="InterPro"/>
</dbReference>
<gene>
    <name evidence="6" type="ORF">PYTT_1956</name>
</gene>
<dbReference type="RefSeq" id="WP_067777919.1">
    <property type="nucleotide sequence ID" value="NZ_LIGX01000041.1"/>
</dbReference>
<keyword evidence="6" id="KW-0326">Glycosidase</keyword>
<dbReference type="InterPro" id="IPR054363">
    <property type="entry name" value="GH95_cat"/>
</dbReference>
<dbReference type="SUPFAM" id="SSF48208">
    <property type="entry name" value="Six-hairpin glycosidases"/>
    <property type="match status" value="1"/>
</dbReference>
<dbReference type="PIRSF" id="PIRSF007663">
    <property type="entry name" value="UCP007663"/>
    <property type="match status" value="1"/>
</dbReference>
<dbReference type="Pfam" id="PF22124">
    <property type="entry name" value="Glyco_hydro_95_cat"/>
    <property type="match status" value="1"/>
</dbReference>
<dbReference type="EMBL" id="LT629973">
    <property type="protein sequence ID" value="SEH94499.1"/>
    <property type="molecule type" value="Genomic_DNA"/>
</dbReference>
<dbReference type="AlphaFoldDB" id="A0A1H6M010"/>
<dbReference type="PANTHER" id="PTHR31084:SF19">
    <property type="entry name" value="GLYCOSYL HYDROLASE FAMILY 95 N-TERMINAL DOMAIN-CONTAINING PROTEIN"/>
    <property type="match status" value="1"/>
</dbReference>
<dbReference type="OrthoDB" id="9802600at2"/>
<protein>
    <submittedName>
        <fullName evidence="6">Six-hairpin glycosidase-like</fullName>
    </submittedName>
</protein>
<dbReference type="Gene3D" id="1.50.10.10">
    <property type="match status" value="1"/>
</dbReference>
<evidence type="ECO:0000256" key="2">
    <source>
        <dbReference type="SAM" id="SignalP"/>
    </source>
</evidence>
<proteinExistence type="predicted"/>
<dbReference type="InterPro" id="IPR049053">
    <property type="entry name" value="AFCA-like_C"/>
</dbReference>